<keyword evidence="1" id="KW-0121">Carboxypeptidase</keyword>
<gene>
    <name evidence="1" type="ORF">ACFSQ0_05095</name>
</gene>
<sequence>MKSKNTFYLIFLVIGLSSLISCDFSKYIKAEEKFDFETTFEKSNGSKTATYQEVITFYQNLAQQFPSVSIREMGFSDSGKPLHLVVFNPTAVFTPKAFQEKLVMLVNNGIHPGETDGIDASMMFFRDLAQNKIDSPKNTIIATIPIYNVGGALNRNKYSRTNQNGPEAYGFRGNAKNYDLNRDFIKADSQNAMGFTKIFHYLKPAVFLDNHVTNGANYQYTLTHLITQEQKLDGPLGTFLADEFQKEIKKRLLLKNWEVTPYVNVFGKSPEQGFDQFLDLPRYSVGYASLFNTLGITVETHMLKDYKKRVSATYDYMLSCLEISEDYHQQIKELKARNTAFHQNKKWHKTNFKLDKSNSSTLSFKGFKSYIQKSEVTGLDQLYYDDSQPYTKEIPFYNYYIAKDSIRVPKAYLIPQAWQGVIARLKANELILEPAQKDTLLEVTAYRVKDFKTLSKPFEGHYLHYETKIQKEKILKQVRKGDIWVPARQPGINYILETLEPTAPDSFFNWNFFDSVLQQKEHFSPYVFDQTAAELLREIPDLKRAFEAKKATDPNFKENAYQQLDWLHKQSKHYEKAHLLYPIFRLE</sequence>
<organism evidence="1 2">
    <name type="scientific">Mesonia sediminis</name>
    <dbReference type="NCBI Taxonomy" id="1703946"/>
    <lineage>
        <taxon>Bacteria</taxon>
        <taxon>Pseudomonadati</taxon>
        <taxon>Bacteroidota</taxon>
        <taxon>Flavobacteriia</taxon>
        <taxon>Flavobacteriales</taxon>
        <taxon>Flavobacteriaceae</taxon>
        <taxon>Mesonia</taxon>
    </lineage>
</organism>
<reference evidence="2" key="1">
    <citation type="journal article" date="2019" name="Int. J. Syst. Evol. Microbiol.">
        <title>The Global Catalogue of Microorganisms (GCM) 10K type strain sequencing project: providing services to taxonomists for standard genome sequencing and annotation.</title>
        <authorList>
            <consortium name="The Broad Institute Genomics Platform"/>
            <consortium name="The Broad Institute Genome Sequencing Center for Infectious Disease"/>
            <person name="Wu L."/>
            <person name="Ma J."/>
        </authorList>
    </citation>
    <scope>NUCLEOTIDE SEQUENCE [LARGE SCALE GENOMIC DNA]</scope>
    <source>
        <strain evidence="2">KCTC 42255</strain>
    </source>
</reference>
<proteinExistence type="predicted"/>
<dbReference type="EC" id="3.4.17.-" evidence="1"/>
<evidence type="ECO:0000313" key="1">
    <source>
        <dbReference type="EMBL" id="MFD2697359.1"/>
    </source>
</evidence>
<keyword evidence="1" id="KW-0378">Hydrolase</keyword>
<name>A0ABW5SCP4_9FLAO</name>
<protein>
    <submittedName>
        <fullName evidence="1">M14 family metallopeptidase</fullName>
        <ecNumber evidence="1">3.4.17.-</ecNumber>
    </submittedName>
</protein>
<dbReference type="Gene3D" id="3.40.630.10">
    <property type="entry name" value="Zn peptidases"/>
    <property type="match status" value="1"/>
</dbReference>
<evidence type="ECO:0000313" key="2">
    <source>
        <dbReference type="Proteomes" id="UP001597357"/>
    </source>
</evidence>
<dbReference type="GO" id="GO:0004180">
    <property type="term" value="F:carboxypeptidase activity"/>
    <property type="evidence" value="ECO:0007669"/>
    <property type="project" value="UniProtKB-KW"/>
</dbReference>
<accession>A0ABW5SCP4</accession>
<comment type="caution">
    <text evidence="1">The sequence shown here is derived from an EMBL/GenBank/DDBJ whole genome shotgun (WGS) entry which is preliminary data.</text>
</comment>
<keyword evidence="2" id="KW-1185">Reference proteome</keyword>
<dbReference type="EMBL" id="JBHULZ010000023">
    <property type="protein sequence ID" value="MFD2697359.1"/>
    <property type="molecule type" value="Genomic_DNA"/>
</dbReference>
<dbReference type="PROSITE" id="PS51257">
    <property type="entry name" value="PROKAR_LIPOPROTEIN"/>
    <property type="match status" value="1"/>
</dbReference>
<keyword evidence="1" id="KW-0645">Protease</keyword>
<dbReference type="CDD" id="cd06241">
    <property type="entry name" value="M14-like"/>
    <property type="match status" value="1"/>
</dbReference>
<dbReference type="SUPFAM" id="SSF53187">
    <property type="entry name" value="Zn-dependent exopeptidases"/>
    <property type="match status" value="1"/>
</dbReference>
<dbReference type="Proteomes" id="UP001597357">
    <property type="component" value="Unassembled WGS sequence"/>
</dbReference>
<dbReference type="RefSeq" id="WP_379045065.1">
    <property type="nucleotide sequence ID" value="NZ_JBHULZ010000023.1"/>
</dbReference>